<name>A0AAX1N004_9BACT</name>
<dbReference type="KEGG" id="fya:KMW28_14690"/>
<sequence>MKKWSCLLLSSLLFLTGNTFAQTQLFEVEVGEVAAIDIDRMGFIYIVDHEGNVMQYKDDVEVRRYSPTTPAEVQIDAWAMLNTVLFSPDWQGIRTLGQQLTQQSEYLFDEELIEYASVATNATDGGIWVYDQPSFRLKKYYPQQQQVSLDVSIEQILSASYWNPTWMREYQNNLYVVEERMGVFTFDLLGNILSEPTDIGGATVIGFTDNKMYWLKKDQIHFKSLYSTEKNTLDLPAKKVKFAVYSASNHTVYCIVKNKMIAYRMQE</sequence>
<evidence type="ECO:0000313" key="3">
    <source>
        <dbReference type="Proteomes" id="UP000678679"/>
    </source>
</evidence>
<evidence type="ECO:0000313" key="2">
    <source>
        <dbReference type="EMBL" id="QWG00899.1"/>
    </source>
</evidence>
<dbReference type="AlphaFoldDB" id="A0AAX1N004"/>
<organism evidence="2 3">
    <name type="scientific">Flammeovirga yaeyamensis</name>
    <dbReference type="NCBI Taxonomy" id="367791"/>
    <lineage>
        <taxon>Bacteria</taxon>
        <taxon>Pseudomonadati</taxon>
        <taxon>Bacteroidota</taxon>
        <taxon>Cytophagia</taxon>
        <taxon>Cytophagales</taxon>
        <taxon>Flammeovirgaceae</taxon>
        <taxon>Flammeovirga</taxon>
    </lineage>
</organism>
<reference evidence="2 3" key="1">
    <citation type="submission" date="2021-05" db="EMBL/GenBank/DDBJ databases">
        <title>Comparative genomic studies on the polysaccharide-degrading batcterial strains of the Flammeovirga genus.</title>
        <authorList>
            <person name="Zewei F."/>
            <person name="Zheng Z."/>
            <person name="Yu L."/>
            <person name="Ruyue G."/>
            <person name="Yanhong M."/>
            <person name="Yuanyuan C."/>
            <person name="Jingyan G."/>
            <person name="Wenjun H."/>
        </authorList>
    </citation>
    <scope>NUCLEOTIDE SEQUENCE [LARGE SCALE GENOMIC DNA]</scope>
    <source>
        <strain evidence="2 3">NBRC:100898</strain>
    </source>
</reference>
<dbReference type="Proteomes" id="UP000678679">
    <property type="component" value="Chromosome 1"/>
</dbReference>
<feature type="signal peptide" evidence="1">
    <location>
        <begin position="1"/>
        <end position="21"/>
    </location>
</feature>
<gene>
    <name evidence="2" type="ORF">KMW28_14690</name>
</gene>
<feature type="chain" id="PRO_5043421265" evidence="1">
    <location>
        <begin position="22"/>
        <end position="267"/>
    </location>
</feature>
<dbReference type="EMBL" id="CP076132">
    <property type="protein sequence ID" value="QWG00899.1"/>
    <property type="molecule type" value="Genomic_DNA"/>
</dbReference>
<evidence type="ECO:0000256" key="1">
    <source>
        <dbReference type="SAM" id="SignalP"/>
    </source>
</evidence>
<accession>A0AAX1N004</accession>
<keyword evidence="3" id="KW-1185">Reference proteome</keyword>
<proteinExistence type="predicted"/>
<protein>
    <submittedName>
        <fullName evidence="2">Uncharacterized protein</fullName>
    </submittedName>
</protein>
<dbReference type="RefSeq" id="WP_169665214.1">
    <property type="nucleotide sequence ID" value="NZ_CP076132.1"/>
</dbReference>
<keyword evidence="1" id="KW-0732">Signal</keyword>